<gene>
    <name evidence="1" type="ORF">PROFUN_12828</name>
</gene>
<comment type="caution">
    <text evidence="1">The sequence shown here is derived from an EMBL/GenBank/DDBJ whole genome shotgun (WGS) entry which is preliminary data.</text>
</comment>
<accession>A0A2P6N6K7</accession>
<protein>
    <submittedName>
        <fullName evidence="1">Uncharacterized protein</fullName>
    </submittedName>
</protein>
<organism evidence="1 2">
    <name type="scientific">Planoprotostelium fungivorum</name>
    <dbReference type="NCBI Taxonomy" id="1890364"/>
    <lineage>
        <taxon>Eukaryota</taxon>
        <taxon>Amoebozoa</taxon>
        <taxon>Evosea</taxon>
        <taxon>Variosea</taxon>
        <taxon>Cavosteliida</taxon>
        <taxon>Cavosteliaceae</taxon>
        <taxon>Planoprotostelium</taxon>
    </lineage>
</organism>
<name>A0A2P6N6K7_9EUKA</name>
<dbReference type="AlphaFoldDB" id="A0A2P6N6K7"/>
<dbReference type="InParanoid" id="A0A2P6N6K7"/>
<evidence type="ECO:0000313" key="2">
    <source>
        <dbReference type="Proteomes" id="UP000241769"/>
    </source>
</evidence>
<evidence type="ECO:0000313" key="1">
    <source>
        <dbReference type="EMBL" id="PRP79567.1"/>
    </source>
</evidence>
<dbReference type="EMBL" id="MDYQ01000179">
    <property type="protein sequence ID" value="PRP79567.1"/>
    <property type="molecule type" value="Genomic_DNA"/>
</dbReference>
<reference evidence="1 2" key="1">
    <citation type="journal article" date="2018" name="Genome Biol. Evol.">
        <title>Multiple Roots of Fruiting Body Formation in Amoebozoa.</title>
        <authorList>
            <person name="Hillmann F."/>
            <person name="Forbes G."/>
            <person name="Novohradska S."/>
            <person name="Ferling I."/>
            <person name="Riege K."/>
            <person name="Groth M."/>
            <person name="Westermann M."/>
            <person name="Marz M."/>
            <person name="Spaller T."/>
            <person name="Winckler T."/>
            <person name="Schaap P."/>
            <person name="Glockner G."/>
        </authorList>
    </citation>
    <scope>NUCLEOTIDE SEQUENCE [LARGE SCALE GENOMIC DNA]</scope>
    <source>
        <strain evidence="1 2">Jena</strain>
    </source>
</reference>
<keyword evidence="2" id="KW-1185">Reference proteome</keyword>
<proteinExistence type="predicted"/>
<dbReference type="Proteomes" id="UP000241769">
    <property type="component" value="Unassembled WGS sequence"/>
</dbReference>
<sequence length="60" mass="6608">MPVFLEEFAKHFLQQYPTISLISLATPRVPTKCIFLSGRRAYTGACEGASCKDEISIALS</sequence>